<gene>
    <name evidence="2" type="ORF">Naga_100248g10</name>
</gene>
<reference evidence="2 3" key="1">
    <citation type="journal article" date="2014" name="Mol. Plant">
        <title>Chromosome Scale Genome Assembly and Transcriptome Profiling of Nannochloropsis gaditana in Nitrogen Depletion.</title>
        <authorList>
            <person name="Corteggiani Carpinelli E."/>
            <person name="Telatin A."/>
            <person name="Vitulo N."/>
            <person name="Forcato C."/>
            <person name="D'Angelo M."/>
            <person name="Schiavon R."/>
            <person name="Vezzi A."/>
            <person name="Giacometti G.M."/>
            <person name="Morosinotto T."/>
            <person name="Valle G."/>
        </authorList>
    </citation>
    <scope>NUCLEOTIDE SEQUENCE [LARGE SCALE GENOMIC DNA]</scope>
    <source>
        <strain evidence="2 3">B-31</strain>
    </source>
</reference>
<dbReference type="SUPFAM" id="SSF47473">
    <property type="entry name" value="EF-hand"/>
    <property type="match status" value="1"/>
</dbReference>
<keyword evidence="3" id="KW-1185">Reference proteome</keyword>
<sequence>MEDIHISRPKAYRLASQYSDSSNGSSNVQTAVTSTEDRLEDRRRQSLRVMAAMSLNKSYSDAINGVSINKSDLEHEEDCTSKLQEIFIRAKESGMTYDDIFKKFCLKHEVTSTISSKAFVAALRKLSPDIFCLTETDVGLLVRKFEVNEDKVVSLDELKTFALAIPHVSWKVERIRRLSSALSLSDSTNRSDSGRASDSTVTRQPAPRKAASRRSLRQAVSFSRQTTFPKPLFSEKRKKQDTKTFSSTSISPILPSTASIASTRVDDRSFSPECCRSDYEGSQREQPRITSHFTIEKPTIALSLLSTTSKLMWREQEHLILRLYGHDDPPRIIAVTAKSKGTGKNYPAIYLDRDKIPLNRKAIEALADALPSDAGAHGQSIDALTSLQRAEREYLAQYVVQRLALEDVSRESGRETAKRMCIVRQTGDPWEKLAVEKPKLIKSPRSSPEMRLRPAMDFHHTSLEVKNMNYETKRQSNVAKFYSNLSKTELKDVPST</sequence>
<dbReference type="EMBL" id="AZIL01000421">
    <property type="protein sequence ID" value="EWM27758.1"/>
    <property type="molecule type" value="Genomic_DNA"/>
</dbReference>
<feature type="region of interest" description="Disordered" evidence="1">
    <location>
        <begin position="16"/>
        <end position="39"/>
    </location>
</feature>
<organism evidence="2 3">
    <name type="scientific">Nannochloropsis gaditana</name>
    <dbReference type="NCBI Taxonomy" id="72520"/>
    <lineage>
        <taxon>Eukaryota</taxon>
        <taxon>Sar</taxon>
        <taxon>Stramenopiles</taxon>
        <taxon>Ochrophyta</taxon>
        <taxon>Eustigmatophyceae</taxon>
        <taxon>Eustigmatales</taxon>
        <taxon>Monodopsidaceae</taxon>
        <taxon>Nannochloropsis</taxon>
    </lineage>
</organism>
<feature type="compositionally biased region" description="Low complexity" evidence="1">
    <location>
        <begin position="16"/>
        <end position="26"/>
    </location>
</feature>
<dbReference type="Proteomes" id="UP000019335">
    <property type="component" value="Chromosome 6"/>
</dbReference>
<proteinExistence type="predicted"/>
<evidence type="ECO:0000313" key="2">
    <source>
        <dbReference type="EMBL" id="EWM27758.1"/>
    </source>
</evidence>
<accession>W7TW51</accession>
<evidence type="ECO:0000256" key="1">
    <source>
        <dbReference type="SAM" id="MobiDB-lite"/>
    </source>
</evidence>
<protein>
    <recommendedName>
        <fullName evidence="4">EF-hand domain-containing protein</fullName>
    </recommendedName>
</protein>
<comment type="caution">
    <text evidence="2">The sequence shown here is derived from an EMBL/GenBank/DDBJ whole genome shotgun (WGS) entry which is preliminary data.</text>
</comment>
<dbReference type="InterPro" id="IPR011992">
    <property type="entry name" value="EF-hand-dom_pair"/>
</dbReference>
<evidence type="ECO:0000313" key="3">
    <source>
        <dbReference type="Proteomes" id="UP000019335"/>
    </source>
</evidence>
<dbReference type="AlphaFoldDB" id="W7TW51"/>
<evidence type="ECO:0008006" key="4">
    <source>
        <dbReference type="Google" id="ProtNLM"/>
    </source>
</evidence>
<name>W7TW51_9STRA</name>
<dbReference type="OrthoDB" id="189633at2759"/>
<feature type="region of interest" description="Disordered" evidence="1">
    <location>
        <begin position="185"/>
        <end position="222"/>
    </location>
</feature>
<feature type="compositionally biased region" description="Polar residues" evidence="1">
    <location>
        <begin position="194"/>
        <end position="203"/>
    </location>
</feature>